<dbReference type="EMBL" id="LR798315">
    <property type="protein sequence ID" value="CAB5222798.1"/>
    <property type="molecule type" value="Genomic_DNA"/>
</dbReference>
<gene>
    <name evidence="1" type="ORF">UFOVP369_33</name>
</gene>
<protein>
    <submittedName>
        <fullName evidence="1">Uncharacterized protein</fullName>
    </submittedName>
</protein>
<sequence length="80" mass="9815">MDRELQEYYEERFNTMSTKGWKNFIEDTQNLFDTYNKINTADSFEEFHKRKGQIDILHWILTLKDVSEQTYEELKNEEVV</sequence>
<accession>A0A6J7X129</accession>
<evidence type="ECO:0000313" key="1">
    <source>
        <dbReference type="EMBL" id="CAB5222798.1"/>
    </source>
</evidence>
<organism evidence="1">
    <name type="scientific">uncultured Caudovirales phage</name>
    <dbReference type="NCBI Taxonomy" id="2100421"/>
    <lineage>
        <taxon>Viruses</taxon>
        <taxon>Duplodnaviria</taxon>
        <taxon>Heunggongvirae</taxon>
        <taxon>Uroviricota</taxon>
        <taxon>Caudoviricetes</taxon>
        <taxon>Peduoviridae</taxon>
        <taxon>Maltschvirus</taxon>
        <taxon>Maltschvirus maltsch</taxon>
    </lineage>
</organism>
<proteinExistence type="predicted"/>
<reference evidence="1" key="1">
    <citation type="submission" date="2020-05" db="EMBL/GenBank/DDBJ databases">
        <authorList>
            <person name="Chiriac C."/>
            <person name="Salcher M."/>
            <person name="Ghai R."/>
            <person name="Kavagutti S V."/>
        </authorList>
    </citation>
    <scope>NUCLEOTIDE SEQUENCE</scope>
</reference>
<name>A0A6J7X129_9CAUD</name>